<dbReference type="CDD" id="cd07067">
    <property type="entry name" value="HP_PGM_like"/>
    <property type="match status" value="1"/>
</dbReference>
<evidence type="ECO:0000313" key="6">
    <source>
        <dbReference type="Proteomes" id="UP000320475"/>
    </source>
</evidence>
<dbReference type="InterPro" id="IPR029033">
    <property type="entry name" value="His_PPase_superfam"/>
</dbReference>
<organism evidence="3 5">
    <name type="scientific">Synchytrium endobioticum</name>
    <dbReference type="NCBI Taxonomy" id="286115"/>
    <lineage>
        <taxon>Eukaryota</taxon>
        <taxon>Fungi</taxon>
        <taxon>Fungi incertae sedis</taxon>
        <taxon>Chytridiomycota</taxon>
        <taxon>Chytridiomycota incertae sedis</taxon>
        <taxon>Chytridiomycetes</taxon>
        <taxon>Synchytriales</taxon>
        <taxon>Synchytriaceae</taxon>
        <taxon>Synchytrium</taxon>
    </lineage>
</organism>
<dbReference type="InterPro" id="IPR013078">
    <property type="entry name" value="His_Pase_superF_clade-1"/>
</dbReference>
<reference evidence="5 6" key="1">
    <citation type="journal article" date="2019" name="Sci. Rep.">
        <title>Comparative genomics of chytrid fungi reveal insights into the obligate biotrophic and pathogenic lifestyle of Synchytrium endobioticum.</title>
        <authorList>
            <person name="van de Vossenberg B.T.L.H."/>
            <person name="Warris S."/>
            <person name="Nguyen H.D.T."/>
            <person name="van Gent-Pelzer M.P.E."/>
            <person name="Joly D.L."/>
            <person name="van de Geest H.C."/>
            <person name="Bonants P.J.M."/>
            <person name="Smith D.S."/>
            <person name="Levesque C.A."/>
            <person name="van der Lee T.A.J."/>
        </authorList>
    </citation>
    <scope>NUCLEOTIDE SEQUENCE [LARGE SCALE GENOMIC DNA]</scope>
    <source>
        <strain evidence="4 6">LEV6574</strain>
        <strain evidence="3 5">MB42</strain>
    </source>
</reference>
<dbReference type="SUPFAM" id="SSF53254">
    <property type="entry name" value="Phosphoglycerate mutase-like"/>
    <property type="match status" value="1"/>
</dbReference>
<evidence type="ECO:0000313" key="4">
    <source>
        <dbReference type="EMBL" id="TPX46820.1"/>
    </source>
</evidence>
<feature type="binding site" evidence="2">
    <location>
        <begin position="26"/>
        <end position="27"/>
    </location>
    <ligand>
        <name>substrate</name>
    </ligand>
</feature>
<sequence>MAADELYSVYVVRHGQTEWSKSGKHTGKTDLPLTETGHEQARAVARHFQRMVETSKAGSFHAAFPSVYSSPSKRACDTGGALCVALNEKIHVEVDRDLEEWDYGDYEGITTVEIHSKRPSWNLWNDGCPNGETVGQVGERADRVVQKLKDATLHGNVLLFTSGHFARVLGARWVGLPPEKGAILVLSTSGISSLGFEHGRSEPCIREWNHTHHLHEKH</sequence>
<dbReference type="AlphaFoldDB" id="A0A507D4Z8"/>
<dbReference type="Gene3D" id="3.40.50.1240">
    <property type="entry name" value="Phosphoglycerate mutase-like"/>
    <property type="match status" value="1"/>
</dbReference>
<evidence type="ECO:0000313" key="5">
    <source>
        <dbReference type="Proteomes" id="UP000317494"/>
    </source>
</evidence>
<dbReference type="VEuPathDB" id="FungiDB:SeMB42_g03676"/>
<keyword evidence="5" id="KW-1185">Reference proteome</keyword>
<dbReference type="SMART" id="SM00855">
    <property type="entry name" value="PGAM"/>
    <property type="match status" value="1"/>
</dbReference>
<dbReference type="OrthoDB" id="4818801at2759"/>
<dbReference type="Pfam" id="PF00300">
    <property type="entry name" value="His_Phos_1"/>
    <property type="match status" value="1"/>
</dbReference>
<protein>
    <recommendedName>
        <fullName evidence="7">Phosphoglycerate mutase</fullName>
    </recommendedName>
</protein>
<gene>
    <name evidence="4" type="ORF">SeLEV6574_g03006</name>
    <name evidence="3" type="ORF">SeMB42_g03676</name>
</gene>
<dbReference type="GO" id="GO:0070297">
    <property type="term" value="P:regulation of phosphorelay signal transduction system"/>
    <property type="evidence" value="ECO:0007669"/>
    <property type="project" value="TreeGrafter"/>
</dbReference>
<evidence type="ECO:0000256" key="1">
    <source>
        <dbReference type="PIRSR" id="PIRSR613078-1"/>
    </source>
</evidence>
<name>A0A507D4Z8_9FUNG</name>
<dbReference type="InterPro" id="IPR050275">
    <property type="entry name" value="PGM_Phosphatase"/>
</dbReference>
<accession>A0A507D4Z8</accession>
<dbReference type="STRING" id="286115.A0A507D4Z8"/>
<evidence type="ECO:0000256" key="2">
    <source>
        <dbReference type="PIRSR" id="PIRSR613078-2"/>
    </source>
</evidence>
<dbReference type="Proteomes" id="UP000320475">
    <property type="component" value="Unassembled WGS sequence"/>
</dbReference>
<dbReference type="PANTHER" id="PTHR48100">
    <property type="entry name" value="BROAD-SPECIFICITY PHOSPHATASE YOR283W-RELATED"/>
    <property type="match status" value="1"/>
</dbReference>
<proteinExistence type="predicted"/>
<evidence type="ECO:0000313" key="3">
    <source>
        <dbReference type="EMBL" id="TPX46494.1"/>
    </source>
</evidence>
<feature type="active site" description="Tele-phosphohistidine intermediate" evidence="1">
    <location>
        <position position="14"/>
    </location>
</feature>
<dbReference type="EMBL" id="QEAN01000134">
    <property type="protein sequence ID" value="TPX46494.1"/>
    <property type="molecule type" value="Genomic_DNA"/>
</dbReference>
<evidence type="ECO:0008006" key="7">
    <source>
        <dbReference type="Google" id="ProtNLM"/>
    </source>
</evidence>
<dbReference type="Proteomes" id="UP000317494">
    <property type="component" value="Unassembled WGS sequence"/>
</dbReference>
<feature type="binding site" evidence="2">
    <location>
        <begin position="100"/>
        <end position="103"/>
    </location>
    <ligand>
        <name>substrate</name>
    </ligand>
</feature>
<dbReference type="EMBL" id="QEAM01000093">
    <property type="protein sequence ID" value="TPX46820.1"/>
    <property type="molecule type" value="Genomic_DNA"/>
</dbReference>
<feature type="active site" description="Proton donor/acceptor" evidence="1">
    <location>
        <position position="100"/>
    </location>
</feature>
<feature type="binding site" evidence="2">
    <location>
        <position position="74"/>
    </location>
    <ligand>
        <name>substrate</name>
    </ligand>
</feature>
<dbReference type="GO" id="GO:0101006">
    <property type="term" value="F:protein histidine phosphatase activity"/>
    <property type="evidence" value="ECO:0007669"/>
    <property type="project" value="TreeGrafter"/>
</dbReference>
<dbReference type="PANTHER" id="PTHR48100:SF15">
    <property type="entry name" value="SEDOHEPTULOSE 1,7-BISPHOSPHATASE"/>
    <property type="match status" value="1"/>
</dbReference>
<comment type="caution">
    <text evidence="3">The sequence shown here is derived from an EMBL/GenBank/DDBJ whole genome shotgun (WGS) entry which is preliminary data.</text>
</comment>